<proteinExistence type="predicted"/>
<keyword evidence="2" id="KW-1185">Reference proteome</keyword>
<dbReference type="InterPro" id="IPR013784">
    <property type="entry name" value="Carb-bd-like_fold"/>
</dbReference>
<dbReference type="InterPro" id="IPR008969">
    <property type="entry name" value="CarboxyPept-like_regulatory"/>
</dbReference>
<dbReference type="RefSeq" id="WP_145069848.1">
    <property type="nucleotide sequence ID" value="NZ_CP036287.1"/>
</dbReference>
<dbReference type="EMBL" id="CP036287">
    <property type="protein sequence ID" value="QDU69704.1"/>
    <property type="molecule type" value="Genomic_DNA"/>
</dbReference>
<reference evidence="1 2" key="1">
    <citation type="submission" date="2019-02" db="EMBL/GenBank/DDBJ databases">
        <title>Deep-cultivation of Planctomycetes and their phenomic and genomic characterization uncovers novel biology.</title>
        <authorList>
            <person name="Wiegand S."/>
            <person name="Jogler M."/>
            <person name="Boedeker C."/>
            <person name="Pinto D."/>
            <person name="Vollmers J."/>
            <person name="Rivas-Marin E."/>
            <person name="Kohn T."/>
            <person name="Peeters S.H."/>
            <person name="Heuer A."/>
            <person name="Rast P."/>
            <person name="Oberbeckmann S."/>
            <person name="Bunk B."/>
            <person name="Jeske O."/>
            <person name="Meyerdierks A."/>
            <person name="Storesund J.E."/>
            <person name="Kallscheuer N."/>
            <person name="Luecker S."/>
            <person name="Lage O.M."/>
            <person name="Pohl T."/>
            <person name="Merkel B.J."/>
            <person name="Hornburger P."/>
            <person name="Mueller R.-W."/>
            <person name="Bruemmer F."/>
            <person name="Labrenz M."/>
            <person name="Spormann A.M."/>
            <person name="Op den Camp H."/>
            <person name="Overmann J."/>
            <person name="Amann R."/>
            <person name="Jetten M.S.M."/>
            <person name="Mascher T."/>
            <person name="Medema M.H."/>
            <person name="Devos D.P."/>
            <person name="Kaster A.-K."/>
            <person name="Ovreas L."/>
            <person name="Rohde M."/>
            <person name="Galperin M.Y."/>
            <person name="Jogler C."/>
        </authorList>
    </citation>
    <scope>NUCLEOTIDE SEQUENCE [LARGE SCALE GENOMIC DNA]</scope>
    <source>
        <strain evidence="1 2">Pla133</strain>
    </source>
</reference>
<dbReference type="AlphaFoldDB" id="A0A518BRU9"/>
<name>A0A518BRU9_9BACT</name>
<organism evidence="1 2">
    <name type="scientific">Engelhardtia mirabilis</name>
    <dbReference type="NCBI Taxonomy" id="2528011"/>
    <lineage>
        <taxon>Bacteria</taxon>
        <taxon>Pseudomonadati</taxon>
        <taxon>Planctomycetota</taxon>
        <taxon>Planctomycetia</taxon>
        <taxon>Planctomycetia incertae sedis</taxon>
        <taxon>Engelhardtia</taxon>
    </lineage>
</organism>
<accession>A0A518BRU9</accession>
<dbReference type="Gene3D" id="2.60.40.1120">
    <property type="entry name" value="Carboxypeptidase-like, regulatory domain"/>
    <property type="match status" value="2"/>
</dbReference>
<evidence type="ECO:0000313" key="1">
    <source>
        <dbReference type="EMBL" id="QDU69704.1"/>
    </source>
</evidence>
<evidence type="ECO:0000313" key="2">
    <source>
        <dbReference type="Proteomes" id="UP000316921"/>
    </source>
</evidence>
<gene>
    <name evidence="1" type="ORF">Pla133_48250</name>
</gene>
<dbReference type="SUPFAM" id="SSF49464">
    <property type="entry name" value="Carboxypeptidase regulatory domain-like"/>
    <property type="match status" value="1"/>
</dbReference>
<dbReference type="Proteomes" id="UP000316921">
    <property type="component" value="Chromosome"/>
</dbReference>
<protein>
    <recommendedName>
        <fullName evidence="3">Cna protein B-type domain protein</fullName>
    </recommendedName>
</protein>
<evidence type="ECO:0008006" key="3">
    <source>
        <dbReference type="Google" id="ProtNLM"/>
    </source>
</evidence>
<sequence>MIRFRRTFIVATLVGLAIGFALQRIRAPQLGGVGTGFPFERRLPALVAASGPDRLSGQVVDSGGTALPQVAVTVVGPAGVHSVWSGTDGEFSIDGLAPGAHEVHLVSTDRPGATVAVTVPSDGPLRLVAPDPWPVLETLPSMELAPMNGRIEPLPVGGATGYVVLLTPEGAAVEAGLAGRLQRRAVVGADGEFRVERLTLGSYRVSLLPPWAGGGTWPELVVSGFEHRGDGTPLRLPGSSAELVGRIVDQGGEAVAGALVTLRSSTQPERRWPSAETGSDGHFRIGDLPGGSYEVRVSAGRARFERSLRVPDLRSVTLEVPPLDVAAPR</sequence>
<dbReference type="SUPFAM" id="SSF49452">
    <property type="entry name" value="Starch-binding domain-like"/>
    <property type="match status" value="1"/>
</dbReference>
<dbReference type="KEGG" id="pbap:Pla133_48250"/>
<dbReference type="Pfam" id="PF13620">
    <property type="entry name" value="CarboxypepD_reg"/>
    <property type="match status" value="2"/>
</dbReference>
<dbReference type="GO" id="GO:0030246">
    <property type="term" value="F:carbohydrate binding"/>
    <property type="evidence" value="ECO:0007669"/>
    <property type="project" value="InterPro"/>
</dbReference>